<dbReference type="STRING" id="156994.SAMN04488028_105120"/>
<dbReference type="InterPro" id="IPR032710">
    <property type="entry name" value="NTF2-like_dom_sf"/>
</dbReference>
<proteinExistence type="predicted"/>
<sequence length="126" mass="14173">MTKITITPDCGNAPKKGFLKDFNIAFAKGDVDFIIEHVSDDIRWEIYGDQSIQGKEQFSKAINAMKNYVADEVIIHTIITHGKEASLQGEMKMTDKTYAFCDVYHFASAGSSIIKEMHSYVIETTQ</sequence>
<dbReference type="Proteomes" id="UP000184474">
    <property type="component" value="Unassembled WGS sequence"/>
</dbReference>
<dbReference type="InterPro" id="IPR037401">
    <property type="entry name" value="SnoaL-like"/>
</dbReference>
<dbReference type="AlphaFoldDB" id="A0A1M6SRC8"/>
<dbReference type="SUPFAM" id="SSF54427">
    <property type="entry name" value="NTF2-like"/>
    <property type="match status" value="1"/>
</dbReference>
<evidence type="ECO:0000313" key="2">
    <source>
        <dbReference type="EMBL" id="SHK47216.1"/>
    </source>
</evidence>
<dbReference type="EMBL" id="FRAA01000005">
    <property type="protein sequence ID" value="SHK47216.1"/>
    <property type="molecule type" value="Genomic_DNA"/>
</dbReference>
<feature type="domain" description="SnoaL-like" evidence="1">
    <location>
        <begin position="22"/>
        <end position="107"/>
    </location>
</feature>
<dbReference type="Pfam" id="PF12680">
    <property type="entry name" value="SnoaL_2"/>
    <property type="match status" value="1"/>
</dbReference>
<gene>
    <name evidence="2" type="ORF">SAMN04488028_105120</name>
</gene>
<accession>A0A1M6SRC8</accession>
<organism evidence="2 3">
    <name type="scientific">Reichenbachiella agariperforans</name>
    <dbReference type="NCBI Taxonomy" id="156994"/>
    <lineage>
        <taxon>Bacteria</taxon>
        <taxon>Pseudomonadati</taxon>
        <taxon>Bacteroidota</taxon>
        <taxon>Cytophagia</taxon>
        <taxon>Cytophagales</taxon>
        <taxon>Reichenbachiellaceae</taxon>
        <taxon>Reichenbachiella</taxon>
    </lineage>
</organism>
<dbReference type="Gene3D" id="3.10.450.50">
    <property type="match status" value="1"/>
</dbReference>
<reference evidence="3" key="1">
    <citation type="submission" date="2016-11" db="EMBL/GenBank/DDBJ databases">
        <authorList>
            <person name="Varghese N."/>
            <person name="Submissions S."/>
        </authorList>
    </citation>
    <scope>NUCLEOTIDE SEQUENCE [LARGE SCALE GENOMIC DNA]</scope>
    <source>
        <strain evidence="3">DSM 26134</strain>
    </source>
</reference>
<evidence type="ECO:0000313" key="3">
    <source>
        <dbReference type="Proteomes" id="UP000184474"/>
    </source>
</evidence>
<keyword evidence="3" id="KW-1185">Reference proteome</keyword>
<protein>
    <submittedName>
        <fullName evidence="2">SnoaL-like domain-containing protein</fullName>
    </submittedName>
</protein>
<evidence type="ECO:0000259" key="1">
    <source>
        <dbReference type="Pfam" id="PF12680"/>
    </source>
</evidence>
<name>A0A1M6SRC8_REIAG</name>
<dbReference type="RefSeq" id="WP_073123567.1">
    <property type="nucleotide sequence ID" value="NZ_FRAA01000005.1"/>
</dbReference>